<dbReference type="Proteomes" id="UP000321245">
    <property type="component" value="Unassembled WGS sequence"/>
</dbReference>
<proteinExistence type="predicted"/>
<protein>
    <submittedName>
        <fullName evidence="2">Uncharacterized protein</fullName>
    </submittedName>
</protein>
<name>A0A511NJX1_9FLAO</name>
<feature type="transmembrane region" description="Helical" evidence="1">
    <location>
        <begin position="120"/>
        <end position="143"/>
    </location>
</feature>
<dbReference type="RefSeq" id="WP_019974356.1">
    <property type="nucleotide sequence ID" value="NZ_BJXC01000024.1"/>
</dbReference>
<reference evidence="2 3" key="1">
    <citation type="submission" date="2019-07" db="EMBL/GenBank/DDBJ databases">
        <title>Whole genome shotgun sequence of Empedobacter brevis NBRC 14943.</title>
        <authorList>
            <person name="Hosoyama A."/>
            <person name="Uohara A."/>
            <person name="Ohji S."/>
            <person name="Ichikawa N."/>
        </authorList>
    </citation>
    <scope>NUCLEOTIDE SEQUENCE [LARGE SCALE GENOMIC DNA]</scope>
    <source>
        <strain evidence="2 3">NBRC 14943</strain>
    </source>
</reference>
<evidence type="ECO:0000313" key="2">
    <source>
        <dbReference type="EMBL" id="GEM53105.1"/>
    </source>
</evidence>
<feature type="transmembrane region" description="Helical" evidence="1">
    <location>
        <begin position="45"/>
        <end position="66"/>
    </location>
</feature>
<dbReference type="AlphaFoldDB" id="A0A511NJX1"/>
<keyword evidence="1" id="KW-1133">Transmembrane helix</keyword>
<evidence type="ECO:0000256" key="1">
    <source>
        <dbReference type="SAM" id="Phobius"/>
    </source>
</evidence>
<organism evidence="2 3">
    <name type="scientific">Empedobacter brevis NBRC 14943 = ATCC 43319</name>
    <dbReference type="NCBI Taxonomy" id="1218108"/>
    <lineage>
        <taxon>Bacteria</taxon>
        <taxon>Pseudomonadati</taxon>
        <taxon>Bacteroidota</taxon>
        <taxon>Flavobacteriia</taxon>
        <taxon>Flavobacteriales</taxon>
        <taxon>Weeksellaceae</taxon>
        <taxon>Empedobacter</taxon>
    </lineage>
</organism>
<keyword evidence="3" id="KW-1185">Reference proteome</keyword>
<dbReference type="EMBL" id="BJXC01000024">
    <property type="protein sequence ID" value="GEM53105.1"/>
    <property type="molecule type" value="Genomic_DNA"/>
</dbReference>
<dbReference type="STRING" id="1218108.GCA_000382425_00849"/>
<accession>A0A511NJX1</accession>
<feature type="transmembrane region" description="Helical" evidence="1">
    <location>
        <begin position="72"/>
        <end position="90"/>
    </location>
</feature>
<gene>
    <name evidence="2" type="ORF">EB1_28950</name>
</gene>
<keyword evidence="1" id="KW-0472">Membrane</keyword>
<evidence type="ECO:0000313" key="3">
    <source>
        <dbReference type="Proteomes" id="UP000321245"/>
    </source>
</evidence>
<keyword evidence="1" id="KW-0812">Transmembrane</keyword>
<comment type="caution">
    <text evidence="2">The sequence shown here is derived from an EMBL/GenBank/DDBJ whole genome shotgun (WGS) entry which is preliminary data.</text>
</comment>
<dbReference type="GeneID" id="84649095"/>
<sequence length="212" mass="25097">MNFDELQKQWDNQSSEGVKIKKDFDQLKSASNILEDLRKKIKVELWVVVFSIIFILVMPYISLYKINGISVFFYYFFSFYLVLGSIINYVRFYHFYKISKDFELNSSKEMLLKVYYELKYALDTYLVTTIVATPSGIGLYFILFSFGNSEKFFNQIIHISETIKTNPNFILWMIALVIGTIVIIGVILYYMYVKYYGSKLKQIKQILDQLED</sequence>
<dbReference type="OrthoDB" id="1249607at2"/>
<feature type="transmembrane region" description="Helical" evidence="1">
    <location>
        <begin position="169"/>
        <end position="192"/>
    </location>
</feature>